<comment type="pathway">
    <text evidence="2">Siderophore biosynthesis; mycobactin biosynthesis.</text>
</comment>
<comment type="function">
    <text evidence="1">Acyltransferase required for the direct transfer of medium- to long-chain fatty acyl moieties from a carrier protein (MbtL) on to the epsilon-amino group of lysine residue in the mycobactin core.</text>
</comment>
<dbReference type="AlphaFoldDB" id="A0A1H0LZG4"/>
<dbReference type="PANTHER" id="PTHR31438">
    <property type="entry name" value="LYSINE N-ACYLTRANSFERASE C17G9.06C-RELATED"/>
    <property type="match status" value="1"/>
</dbReference>
<name>A0A1H0LZG4_9PSEU</name>
<dbReference type="PANTHER" id="PTHR31438:SF1">
    <property type="entry name" value="LYSINE N-ACYLTRANSFERASE C17G9.06C-RELATED"/>
    <property type="match status" value="1"/>
</dbReference>
<keyword evidence="6" id="KW-0808">Transferase</keyword>
<evidence type="ECO:0000256" key="4">
    <source>
        <dbReference type="ARBA" id="ARBA00031122"/>
    </source>
</evidence>
<evidence type="ECO:0000313" key="7">
    <source>
        <dbReference type="Proteomes" id="UP000199691"/>
    </source>
</evidence>
<dbReference type="SMART" id="SM01006">
    <property type="entry name" value="AlcB"/>
    <property type="match status" value="1"/>
</dbReference>
<protein>
    <recommendedName>
        <fullName evidence="3">Lysine N-acyltransferase MbtK</fullName>
    </recommendedName>
    <alternativeName>
        <fullName evidence="4">Mycobactin synthase protein K</fullName>
    </alternativeName>
</protein>
<sequence>MSEIVFRYVDDRIGELALRPLDPARDVDMLHSWFVDPKCEYWGLRDSTVEDVRLRCEEIAASPTHDDFIGLHNGAPALLYERYVPSSELGPDVYTPLPGDVGCHFLAAPTTAPVRGFTAVAIRTMFEFLFSDPATDRVIGEPDVRHSAMLALVLRYGTVVEREVVLPTKTAYLCSTTREHFHTAVNALPGGSRRSR</sequence>
<dbReference type="STRING" id="641025.SAMN05421507_103517"/>
<reference evidence="7" key="1">
    <citation type="submission" date="2016-10" db="EMBL/GenBank/DDBJ databases">
        <authorList>
            <person name="Varghese N."/>
            <person name="Submissions S."/>
        </authorList>
    </citation>
    <scope>NUCLEOTIDE SEQUENCE [LARGE SCALE GENOMIC DNA]</scope>
    <source>
        <strain evidence="7">CGMCC 4.6609</strain>
    </source>
</reference>
<evidence type="ECO:0000256" key="1">
    <source>
        <dbReference type="ARBA" id="ARBA00003818"/>
    </source>
</evidence>
<keyword evidence="7" id="KW-1185">Reference proteome</keyword>
<dbReference type="EMBL" id="FNIX01000003">
    <property type="protein sequence ID" value="SDO73513.1"/>
    <property type="molecule type" value="Genomic_DNA"/>
</dbReference>
<dbReference type="Proteomes" id="UP000199691">
    <property type="component" value="Unassembled WGS sequence"/>
</dbReference>
<dbReference type="Pfam" id="PF13523">
    <property type="entry name" value="Acetyltransf_8"/>
    <property type="match status" value="1"/>
</dbReference>
<evidence type="ECO:0000313" key="6">
    <source>
        <dbReference type="EMBL" id="SDO73513.1"/>
    </source>
</evidence>
<dbReference type="SUPFAM" id="SSF55729">
    <property type="entry name" value="Acyl-CoA N-acyltransferases (Nat)"/>
    <property type="match status" value="1"/>
</dbReference>
<organism evidence="6 7">
    <name type="scientific">Lentzea jiangxiensis</name>
    <dbReference type="NCBI Taxonomy" id="641025"/>
    <lineage>
        <taxon>Bacteria</taxon>
        <taxon>Bacillati</taxon>
        <taxon>Actinomycetota</taxon>
        <taxon>Actinomycetes</taxon>
        <taxon>Pseudonocardiales</taxon>
        <taxon>Pseudonocardiaceae</taxon>
        <taxon>Lentzea</taxon>
    </lineage>
</organism>
<proteinExistence type="predicted"/>
<evidence type="ECO:0000256" key="3">
    <source>
        <dbReference type="ARBA" id="ARBA00020586"/>
    </source>
</evidence>
<evidence type="ECO:0000256" key="2">
    <source>
        <dbReference type="ARBA" id="ARBA00005102"/>
    </source>
</evidence>
<dbReference type="InterPro" id="IPR016181">
    <property type="entry name" value="Acyl_CoA_acyltransferase"/>
</dbReference>
<dbReference type="InterPro" id="IPR019432">
    <property type="entry name" value="Acyltransferase_MbtK/IucB-like"/>
</dbReference>
<dbReference type="GO" id="GO:0019290">
    <property type="term" value="P:siderophore biosynthetic process"/>
    <property type="evidence" value="ECO:0007669"/>
    <property type="project" value="InterPro"/>
</dbReference>
<dbReference type="UniPathway" id="UPA00011"/>
<dbReference type="GO" id="GO:0016410">
    <property type="term" value="F:N-acyltransferase activity"/>
    <property type="evidence" value="ECO:0007669"/>
    <property type="project" value="TreeGrafter"/>
</dbReference>
<feature type="domain" description="Acyltransferase MbtK/IucB-like conserved" evidence="5">
    <location>
        <begin position="19"/>
        <end position="66"/>
    </location>
</feature>
<evidence type="ECO:0000259" key="5">
    <source>
        <dbReference type="SMART" id="SM01006"/>
    </source>
</evidence>
<dbReference type="Gene3D" id="3.40.630.30">
    <property type="match status" value="1"/>
</dbReference>
<dbReference type="RefSeq" id="WP_090097189.1">
    <property type="nucleotide sequence ID" value="NZ_FNIX01000003.1"/>
</dbReference>
<accession>A0A1H0LZG4</accession>
<gene>
    <name evidence="6" type="ORF">SAMN05421507_103517</name>
</gene>
<dbReference type="OrthoDB" id="5177616at2"/>